<dbReference type="PROSITE" id="PS50003">
    <property type="entry name" value="PH_DOMAIN"/>
    <property type="match status" value="4"/>
</dbReference>
<feature type="region of interest" description="Disordered" evidence="2">
    <location>
        <begin position="1169"/>
        <end position="1193"/>
    </location>
</feature>
<dbReference type="Gene3D" id="2.30.29.30">
    <property type="entry name" value="Pleckstrin-homology domain (PH domain)/Phosphotyrosine-binding domain (PTB)"/>
    <property type="match status" value="4"/>
</dbReference>
<evidence type="ECO:0000259" key="3">
    <source>
        <dbReference type="PROSITE" id="PS50003"/>
    </source>
</evidence>
<dbReference type="CDD" id="cd00821">
    <property type="entry name" value="PH"/>
    <property type="match status" value="1"/>
</dbReference>
<dbReference type="EMBL" id="LNFP01000568">
    <property type="protein sequence ID" value="KUF91532.1"/>
    <property type="molecule type" value="Genomic_DNA"/>
</dbReference>
<dbReference type="GO" id="GO:0042147">
    <property type="term" value="P:retrograde transport, endosome to Golgi"/>
    <property type="evidence" value="ECO:0007669"/>
    <property type="project" value="TreeGrafter"/>
</dbReference>
<dbReference type="GO" id="GO:0055037">
    <property type="term" value="C:recycling endosome"/>
    <property type="evidence" value="ECO:0007669"/>
    <property type="project" value="TreeGrafter"/>
</dbReference>
<accession>A0A0W8D5V8</accession>
<comment type="caution">
    <text evidence="4">The sequence shown here is derived from an EMBL/GenBank/DDBJ whole genome shotgun (WGS) entry which is preliminary data.</text>
</comment>
<dbReference type="FunFam" id="2.30.29.30:FF:000416">
    <property type="entry name" value="Cell 12A endoglucanase"/>
    <property type="match status" value="1"/>
</dbReference>
<keyword evidence="1" id="KW-0597">Phosphoprotein</keyword>
<dbReference type="AlphaFoldDB" id="A0A0W8D5V8"/>
<feature type="domain" description="PH" evidence="3">
    <location>
        <begin position="415"/>
        <end position="519"/>
    </location>
</feature>
<organism evidence="4 5">
    <name type="scientific">Phytophthora nicotianae</name>
    <name type="common">Potato buckeye rot agent</name>
    <name type="synonym">Phytophthora parasitica</name>
    <dbReference type="NCBI Taxonomy" id="4792"/>
    <lineage>
        <taxon>Eukaryota</taxon>
        <taxon>Sar</taxon>
        <taxon>Stramenopiles</taxon>
        <taxon>Oomycota</taxon>
        <taxon>Peronosporomycetes</taxon>
        <taxon>Peronosporales</taxon>
        <taxon>Peronosporaceae</taxon>
        <taxon>Phytophthora</taxon>
    </lineage>
</organism>
<dbReference type="InterPro" id="IPR045188">
    <property type="entry name" value="Boi1/Boi2-like"/>
</dbReference>
<gene>
    <name evidence="4" type="ORF">AM588_10003346</name>
</gene>
<feature type="domain" description="PH" evidence="3">
    <location>
        <begin position="36"/>
        <end position="132"/>
    </location>
</feature>
<evidence type="ECO:0000256" key="1">
    <source>
        <dbReference type="ARBA" id="ARBA00022553"/>
    </source>
</evidence>
<feature type="domain" description="PH" evidence="3">
    <location>
        <begin position="682"/>
        <end position="798"/>
    </location>
</feature>
<reference evidence="4 5" key="1">
    <citation type="submission" date="2015-11" db="EMBL/GenBank/DDBJ databases">
        <title>Genomes and virulence difference between two physiological races of Phytophthora nicotianae.</title>
        <authorList>
            <person name="Liu H."/>
            <person name="Ma X."/>
            <person name="Yu H."/>
            <person name="Fang D."/>
            <person name="Li Y."/>
            <person name="Wang X."/>
            <person name="Wang W."/>
            <person name="Dong Y."/>
            <person name="Xiao B."/>
        </authorList>
    </citation>
    <scope>NUCLEOTIDE SEQUENCE [LARGE SCALE GENOMIC DNA]</scope>
    <source>
        <strain evidence="5">race 1</strain>
    </source>
</reference>
<dbReference type="Pfam" id="PF00169">
    <property type="entry name" value="PH"/>
    <property type="match status" value="3"/>
</dbReference>
<dbReference type="InterPro" id="IPR001849">
    <property type="entry name" value="PH_domain"/>
</dbReference>
<evidence type="ECO:0000313" key="5">
    <source>
        <dbReference type="Proteomes" id="UP000054636"/>
    </source>
</evidence>
<dbReference type="FunFam" id="2.30.29.30:FF:000464">
    <property type="entry name" value="Cell 12A endoglucanase"/>
    <property type="match status" value="1"/>
</dbReference>
<dbReference type="SUPFAM" id="SSF50729">
    <property type="entry name" value="PH domain-like"/>
    <property type="match status" value="5"/>
</dbReference>
<evidence type="ECO:0000313" key="4">
    <source>
        <dbReference type="EMBL" id="KUF91532.1"/>
    </source>
</evidence>
<proteinExistence type="predicted"/>
<protein>
    <submittedName>
        <fullName evidence="4">Cell 12A endoglucanase</fullName>
    </submittedName>
</protein>
<feature type="compositionally biased region" description="Basic and acidic residues" evidence="2">
    <location>
        <begin position="1177"/>
        <end position="1193"/>
    </location>
</feature>
<dbReference type="GO" id="GO:0005802">
    <property type="term" value="C:trans-Golgi network"/>
    <property type="evidence" value="ECO:0007669"/>
    <property type="project" value="TreeGrafter"/>
</dbReference>
<dbReference type="GO" id="GO:0001881">
    <property type="term" value="P:receptor recycling"/>
    <property type="evidence" value="ECO:0007669"/>
    <property type="project" value="TreeGrafter"/>
</dbReference>
<dbReference type="PANTHER" id="PTHR22902:SF27">
    <property type="entry name" value="PLECKSTRIN HOMOLOGY DOMAIN-CONTAINING FAMILY A MEMBER 3"/>
    <property type="match status" value="1"/>
</dbReference>
<evidence type="ECO:0000256" key="2">
    <source>
        <dbReference type="SAM" id="MobiDB-lite"/>
    </source>
</evidence>
<dbReference type="SMART" id="SM00233">
    <property type="entry name" value="PH"/>
    <property type="match status" value="6"/>
</dbReference>
<sequence length="1205" mass="134664">MQITGAIHTDWLENPKGFLLKPDFKRKAQHVGAGGKKLNSSRLLRLHLPGNTYRVRWFVLDGMILRYFKTSTEEQELGAIHLTSVNAVLPSSVADAPEHALDLVCADRIYTVAGNDREDMVRWATVLTLVLRGEYKPKLMLRPESSIIRGSSVIPRPSAVARKTAMTQASRFTDANGMRMTGTLLGDGDSKSQGDDDVKEKIITVTFDQPGPLNLILRGTVDDEVMDGTGPGGELGPAETSGVIRFQQAVDLIRAAGRPLTLRFSRIDFNTSPPTDTSRVAEGWVLSKEPSAHRYRIRMLQLQGDKLKLYKPSMQGGRVDEPCLVIRMEQVTDIRPTNDTREVVTAFTQCHPKQWGVTLEGSQSIFTFYTKNREDMVQWVDLLKNSPLFSPKATRLSIPVHPVAVVEFDPVLEPKVVLQDDVGKLGDLLSTFSCHYFLLLEDGKMMYYYEVLEEESLHSYASMLNLRNVKDVREAESGFQENLDFTIQLTTADDIVWMLVAESYAQKEAWLSALIWLSDYFYRPGDSSDDITTAINDVKRIALNTAGIMTSIPESEGSNSITSLDVDPKEADRLAAAGIAKERLSTTGLGAMLTDDFTGIGGEIQIAGRRVFAAISSGVFRDRGSAFGRLDLGSFVVKVKGEKEVRLVAESAKLAKRWMLVMCCCGDLVLKKAPHADYWASTKPKEAWIWKLDRLYQVFRRRYFSLRNHQLIFYTEQGGRMLGMISLPCIFHLQMSKVWTRSKDEADFYQLEVSFAVPTAAEESSRTDQIGDFYAFLLAFDTEDQLKEWANAIYDCCTNSMSLKGNATLSPLGDIQVLPKELLKTSTFDHSDDGFFKTSGLPIGPMMPSKRPVPDAAVSASEFSSSGWLYYRTSKEERIRLRYFMQWGYELSIYKHEVLADEATAIRYGVIDCRALVDVRFAYINSPENAVELILGSETSVIIIPRTDQEAVMWRNSLLDVKRAYGQLESGKNKEDTFGTGVFISRGSTFSTHKDNEELLRLQIESAVIYSSNLQDWDGRNWIPKYFVLTSSRVLMMSLALHLYDEEPDILGSFATKDIVEVRACNEKEEVETGNCKSACVITLRPQSSGSSDAIQTVPDRMIIKCDSIDHCLEWMRLLCSSNGKLELKKNAATGYWGSVNRIASLSRHQSFLATAPLSAAIAAANSGSAASASGGERTRRMTRQDAARKRTSELIMNRKSMMGM</sequence>
<dbReference type="InterPro" id="IPR011993">
    <property type="entry name" value="PH-like_dom_sf"/>
</dbReference>
<dbReference type="Proteomes" id="UP000054636">
    <property type="component" value="Unassembled WGS sequence"/>
</dbReference>
<name>A0A0W8D5V8_PHYNI</name>
<dbReference type="GO" id="GO:0007032">
    <property type="term" value="P:endosome organization"/>
    <property type="evidence" value="ECO:0007669"/>
    <property type="project" value="TreeGrafter"/>
</dbReference>
<feature type="domain" description="PH" evidence="3">
    <location>
        <begin position="278"/>
        <end position="388"/>
    </location>
</feature>
<dbReference type="GO" id="GO:0005829">
    <property type="term" value="C:cytosol"/>
    <property type="evidence" value="ECO:0007669"/>
    <property type="project" value="GOC"/>
</dbReference>
<dbReference type="PANTHER" id="PTHR22902">
    <property type="entry name" value="SESQUIPEDALIAN"/>
    <property type="match status" value="1"/>
</dbReference>
<dbReference type="GO" id="GO:0005769">
    <property type="term" value="C:early endosome"/>
    <property type="evidence" value="ECO:0007669"/>
    <property type="project" value="TreeGrafter"/>
</dbReference>